<name>A0A7W7CSY5_9ACTN</name>
<dbReference type="CDD" id="cd05289">
    <property type="entry name" value="MDR_like_2"/>
    <property type="match status" value="1"/>
</dbReference>
<sequence length="336" mass="33741">MRAVVIRKFGGPEVLDVAEVASPEPGPGQVRIRVAAACVNRIDISTRDGALARAGLLAAAPPIGLGWDVSGEIDRVGEGVRRFAPGDAVIGLRDVLSGRGTQAELVVLDESAVAPAPAGASPVEAATLPLLGLTADRSLGLTGLRAGQTLLVTGAAGGVGTLVLELAALRGIRTVGLAGPADEALVRSRGAEFVARTSATPDEGARSSEADARDVAGAEERSRNGALAEAVRRLVPGGVDAVIDTAVIGVAAHEAVRGGGTFVALVAPFAPPALRATSVVVQEVCADGARLTELSALAAAGHLTLRTGKVFALGDVADAHRLLVEGGQRGRLVLVP</sequence>
<comment type="caution">
    <text evidence="4">The sequence shown here is derived from an EMBL/GenBank/DDBJ whole genome shotgun (WGS) entry which is preliminary data.</text>
</comment>
<dbReference type="PANTHER" id="PTHR44154:SF1">
    <property type="entry name" value="QUINONE OXIDOREDUCTASE"/>
    <property type="match status" value="1"/>
</dbReference>
<keyword evidence="1" id="KW-0521">NADP</keyword>
<feature type="region of interest" description="Disordered" evidence="2">
    <location>
        <begin position="197"/>
        <end position="219"/>
    </location>
</feature>
<dbReference type="InterPro" id="IPR011032">
    <property type="entry name" value="GroES-like_sf"/>
</dbReference>
<dbReference type="EMBL" id="JACHMF010000001">
    <property type="protein sequence ID" value="MBB4692795.1"/>
    <property type="molecule type" value="Genomic_DNA"/>
</dbReference>
<organism evidence="4 5">
    <name type="scientific">Paractinoplanes abujensis</name>
    <dbReference type="NCBI Taxonomy" id="882441"/>
    <lineage>
        <taxon>Bacteria</taxon>
        <taxon>Bacillati</taxon>
        <taxon>Actinomycetota</taxon>
        <taxon>Actinomycetes</taxon>
        <taxon>Micromonosporales</taxon>
        <taxon>Micromonosporaceae</taxon>
        <taxon>Paractinoplanes</taxon>
    </lineage>
</organism>
<dbReference type="Gene3D" id="3.90.180.10">
    <property type="entry name" value="Medium-chain alcohol dehydrogenases, catalytic domain"/>
    <property type="match status" value="1"/>
</dbReference>
<dbReference type="Pfam" id="PF13602">
    <property type="entry name" value="ADH_zinc_N_2"/>
    <property type="match status" value="1"/>
</dbReference>
<protein>
    <submittedName>
        <fullName evidence="4">NADPH:quinone reductase-like Zn-dependent oxidoreductase</fullName>
    </submittedName>
</protein>
<dbReference type="InterPro" id="IPR013154">
    <property type="entry name" value="ADH-like_N"/>
</dbReference>
<dbReference type="SUPFAM" id="SSF51735">
    <property type="entry name" value="NAD(P)-binding Rossmann-fold domains"/>
    <property type="match status" value="1"/>
</dbReference>
<feature type="compositionally biased region" description="Basic and acidic residues" evidence="2">
    <location>
        <begin position="203"/>
        <end position="219"/>
    </location>
</feature>
<dbReference type="RefSeq" id="WP_184951481.1">
    <property type="nucleotide sequence ID" value="NZ_BOMC01000063.1"/>
</dbReference>
<reference evidence="4 5" key="1">
    <citation type="submission" date="2020-08" db="EMBL/GenBank/DDBJ databases">
        <title>Sequencing the genomes of 1000 actinobacteria strains.</title>
        <authorList>
            <person name="Klenk H.-P."/>
        </authorList>
    </citation>
    <scope>NUCLEOTIDE SEQUENCE [LARGE SCALE GENOMIC DNA]</scope>
    <source>
        <strain evidence="4 5">DSM 45518</strain>
    </source>
</reference>
<accession>A0A7W7CSY5</accession>
<dbReference type="GO" id="GO:0016491">
    <property type="term" value="F:oxidoreductase activity"/>
    <property type="evidence" value="ECO:0007669"/>
    <property type="project" value="InterPro"/>
</dbReference>
<evidence type="ECO:0000256" key="2">
    <source>
        <dbReference type="SAM" id="MobiDB-lite"/>
    </source>
</evidence>
<dbReference type="Pfam" id="PF08240">
    <property type="entry name" value="ADH_N"/>
    <property type="match status" value="1"/>
</dbReference>
<evidence type="ECO:0000313" key="5">
    <source>
        <dbReference type="Proteomes" id="UP000542742"/>
    </source>
</evidence>
<dbReference type="InterPro" id="IPR051603">
    <property type="entry name" value="Zinc-ADH_QOR/CCCR"/>
</dbReference>
<dbReference type="Proteomes" id="UP000542742">
    <property type="component" value="Unassembled WGS sequence"/>
</dbReference>
<feature type="domain" description="Enoyl reductase (ER)" evidence="3">
    <location>
        <begin position="10"/>
        <end position="334"/>
    </location>
</feature>
<evidence type="ECO:0000259" key="3">
    <source>
        <dbReference type="SMART" id="SM00829"/>
    </source>
</evidence>
<dbReference type="SUPFAM" id="SSF50129">
    <property type="entry name" value="GroES-like"/>
    <property type="match status" value="1"/>
</dbReference>
<dbReference type="SMART" id="SM00829">
    <property type="entry name" value="PKS_ER"/>
    <property type="match status" value="1"/>
</dbReference>
<dbReference type="AlphaFoldDB" id="A0A7W7CSY5"/>
<evidence type="ECO:0000313" key="4">
    <source>
        <dbReference type="EMBL" id="MBB4692795.1"/>
    </source>
</evidence>
<dbReference type="PANTHER" id="PTHR44154">
    <property type="entry name" value="QUINONE OXIDOREDUCTASE"/>
    <property type="match status" value="1"/>
</dbReference>
<dbReference type="InterPro" id="IPR036291">
    <property type="entry name" value="NAD(P)-bd_dom_sf"/>
</dbReference>
<dbReference type="InterPro" id="IPR020843">
    <property type="entry name" value="ER"/>
</dbReference>
<keyword evidence="5" id="KW-1185">Reference proteome</keyword>
<gene>
    <name evidence="4" type="ORF">BKA14_002943</name>
</gene>
<proteinExistence type="predicted"/>
<evidence type="ECO:0000256" key="1">
    <source>
        <dbReference type="ARBA" id="ARBA00022857"/>
    </source>
</evidence>
<dbReference type="Gene3D" id="3.40.50.720">
    <property type="entry name" value="NAD(P)-binding Rossmann-like Domain"/>
    <property type="match status" value="1"/>
</dbReference>